<comment type="similarity">
    <text evidence="1">Belongs to the ABC transporter superfamily.</text>
</comment>
<keyword evidence="3" id="KW-0547">Nucleotide-binding</keyword>
<dbReference type="InterPro" id="IPR017911">
    <property type="entry name" value="MacB-like_ATP-bd"/>
</dbReference>
<dbReference type="InterPro" id="IPR003593">
    <property type="entry name" value="AAA+_ATPase"/>
</dbReference>
<dbReference type="InterPro" id="IPR003439">
    <property type="entry name" value="ABC_transporter-like_ATP-bd"/>
</dbReference>
<dbReference type="RefSeq" id="WP_005398860.1">
    <property type="nucleotide sequence ID" value="NZ_JH601088.1"/>
</dbReference>
<feature type="domain" description="ABC transporter" evidence="5">
    <location>
        <begin position="2"/>
        <end position="227"/>
    </location>
</feature>
<dbReference type="PANTHER" id="PTHR42798">
    <property type="entry name" value="LIPOPROTEIN-RELEASING SYSTEM ATP-BINDING PROTEIN LOLD"/>
    <property type="match status" value="1"/>
</dbReference>
<dbReference type="PANTHER" id="PTHR42798:SF4">
    <property type="entry name" value="ABC TRANSPORTER DOMAIN-CONTAINING PROTEIN"/>
    <property type="match status" value="1"/>
</dbReference>
<dbReference type="SMART" id="SM00382">
    <property type="entry name" value="AAA"/>
    <property type="match status" value="1"/>
</dbReference>
<dbReference type="EMBL" id="AGEI01000024">
    <property type="protein sequence ID" value="EHR33301.1"/>
    <property type="molecule type" value="Genomic_DNA"/>
</dbReference>
<protein>
    <recommendedName>
        <fullName evidence="5">ABC transporter domain-containing protein</fullName>
    </recommendedName>
</protein>
<comment type="caution">
    <text evidence="6">The sequence shown here is derived from an EMBL/GenBank/DDBJ whole genome shotgun (WGS) entry which is preliminary data.</text>
</comment>
<sequence>MIKIKNLNKFYNRKKENELHVLKNLNFELNKNSFVSIMGTSGVGKSTLLNIIGGIEDFDSGEYFFNDIDMKNIFNSKLDEIRGKQISFVYQEYLLIEEDTVIENVKVPLYFDSKLRGKNINKMAEEALLKVGIDKKMHKKKCSKLSGGQKQRVAIARSIVNNPQLILADEPTGAVDEETSKDILNLFRSLISPDLSIIIVTHDPNVAKYTDKIFKMVDGEFENEIEK</sequence>
<gene>
    <name evidence="6" type="ORF">HMPREF9709_01345</name>
</gene>
<keyword evidence="2" id="KW-0813">Transport</keyword>
<dbReference type="GO" id="GO:0022857">
    <property type="term" value="F:transmembrane transporter activity"/>
    <property type="evidence" value="ECO:0007669"/>
    <property type="project" value="UniProtKB-ARBA"/>
</dbReference>
<evidence type="ECO:0000313" key="7">
    <source>
        <dbReference type="Proteomes" id="UP000004191"/>
    </source>
</evidence>
<dbReference type="Proteomes" id="UP000004191">
    <property type="component" value="Unassembled WGS sequence"/>
</dbReference>
<dbReference type="HOGENOM" id="CLU_000604_1_22_9"/>
<dbReference type="InterPro" id="IPR027417">
    <property type="entry name" value="P-loop_NTPase"/>
</dbReference>
<dbReference type="FunFam" id="3.40.50.300:FF:000032">
    <property type="entry name" value="Export ABC transporter ATP-binding protein"/>
    <property type="match status" value="1"/>
</dbReference>
<evidence type="ECO:0000313" key="6">
    <source>
        <dbReference type="EMBL" id="EHR33301.1"/>
    </source>
</evidence>
<dbReference type="Gene3D" id="3.40.50.300">
    <property type="entry name" value="P-loop containing nucleotide triphosphate hydrolases"/>
    <property type="match status" value="1"/>
</dbReference>
<dbReference type="GeneID" id="96999312"/>
<dbReference type="GO" id="GO:0098796">
    <property type="term" value="C:membrane protein complex"/>
    <property type="evidence" value="ECO:0007669"/>
    <property type="project" value="UniProtKB-ARBA"/>
</dbReference>
<accession>H3NPS3</accession>
<dbReference type="OrthoDB" id="9802264at2"/>
<keyword evidence="7" id="KW-1185">Reference proteome</keyword>
<evidence type="ECO:0000256" key="2">
    <source>
        <dbReference type="ARBA" id="ARBA00022448"/>
    </source>
</evidence>
<reference evidence="6 7" key="1">
    <citation type="submission" date="2012-01" db="EMBL/GenBank/DDBJ databases">
        <title>The Genome Sequence of Helcococcus kunzii ATCC 51366.</title>
        <authorList>
            <consortium name="The Broad Institute Genome Sequencing Platform"/>
            <person name="Earl A."/>
            <person name="Ward D."/>
            <person name="Feldgarden M."/>
            <person name="Gevers D."/>
            <person name="Huys G."/>
            <person name="Young S.K."/>
            <person name="Zeng Q."/>
            <person name="Gargeya S."/>
            <person name="Fitzgerald M."/>
            <person name="Haas B."/>
            <person name="Abouelleil A."/>
            <person name="Alvarado L."/>
            <person name="Arachchi H.M."/>
            <person name="Berlin A."/>
            <person name="Chapman S.B."/>
            <person name="Gearin G."/>
            <person name="Goldberg J."/>
            <person name="Griggs A."/>
            <person name="Gujja S."/>
            <person name="Hansen M."/>
            <person name="Heiman D."/>
            <person name="Howarth C."/>
            <person name="Larimer J."/>
            <person name="Lui A."/>
            <person name="MacDonald P.J.P."/>
            <person name="McCowen C."/>
            <person name="Montmayeur A."/>
            <person name="Murphy C."/>
            <person name="Neiman D."/>
            <person name="Pearson M."/>
            <person name="Priest M."/>
            <person name="Roberts A."/>
            <person name="Saif S."/>
            <person name="Shea T."/>
            <person name="Sisk P."/>
            <person name="Stolte C."/>
            <person name="Sykes S."/>
            <person name="Wortman J."/>
            <person name="Nusbaum C."/>
            <person name="Birren B."/>
        </authorList>
    </citation>
    <scope>NUCLEOTIDE SEQUENCE [LARGE SCALE GENOMIC DNA]</scope>
    <source>
        <strain evidence="6 7">ATCC 51366</strain>
    </source>
</reference>
<keyword evidence="4" id="KW-0067">ATP-binding</keyword>
<proteinExistence type="inferred from homology"/>
<dbReference type="SUPFAM" id="SSF52540">
    <property type="entry name" value="P-loop containing nucleoside triphosphate hydrolases"/>
    <property type="match status" value="1"/>
</dbReference>
<evidence type="ECO:0000256" key="1">
    <source>
        <dbReference type="ARBA" id="ARBA00005417"/>
    </source>
</evidence>
<dbReference type="PROSITE" id="PS50893">
    <property type="entry name" value="ABC_TRANSPORTER_2"/>
    <property type="match status" value="1"/>
</dbReference>
<evidence type="ECO:0000256" key="3">
    <source>
        <dbReference type="ARBA" id="ARBA00022741"/>
    </source>
</evidence>
<organism evidence="6 7">
    <name type="scientific">Helcococcus kunzii ATCC 51366</name>
    <dbReference type="NCBI Taxonomy" id="883114"/>
    <lineage>
        <taxon>Bacteria</taxon>
        <taxon>Bacillati</taxon>
        <taxon>Bacillota</taxon>
        <taxon>Tissierellia</taxon>
        <taxon>Tissierellales</taxon>
        <taxon>Peptoniphilaceae</taxon>
        <taxon>Helcococcus</taxon>
    </lineage>
</organism>
<dbReference type="STRING" id="883114.HMPREF9709_01345"/>
<dbReference type="PROSITE" id="PS00211">
    <property type="entry name" value="ABC_TRANSPORTER_1"/>
    <property type="match status" value="1"/>
</dbReference>
<dbReference type="eggNOG" id="COG1136">
    <property type="taxonomic scope" value="Bacteria"/>
</dbReference>
<dbReference type="AlphaFoldDB" id="H3NPS3"/>
<dbReference type="CDD" id="cd03255">
    <property type="entry name" value="ABC_MJ0796_LolCDE_FtsE"/>
    <property type="match status" value="1"/>
</dbReference>
<dbReference type="GO" id="GO:0005524">
    <property type="term" value="F:ATP binding"/>
    <property type="evidence" value="ECO:0007669"/>
    <property type="project" value="UniProtKB-KW"/>
</dbReference>
<dbReference type="InterPro" id="IPR017871">
    <property type="entry name" value="ABC_transporter-like_CS"/>
</dbReference>
<dbReference type="GO" id="GO:0016887">
    <property type="term" value="F:ATP hydrolysis activity"/>
    <property type="evidence" value="ECO:0007669"/>
    <property type="project" value="InterPro"/>
</dbReference>
<evidence type="ECO:0000259" key="5">
    <source>
        <dbReference type="PROSITE" id="PS50893"/>
    </source>
</evidence>
<dbReference type="Pfam" id="PF00005">
    <property type="entry name" value="ABC_tran"/>
    <property type="match status" value="1"/>
</dbReference>
<evidence type="ECO:0000256" key="4">
    <source>
        <dbReference type="ARBA" id="ARBA00022840"/>
    </source>
</evidence>
<name>H3NPS3_9FIRM</name>